<evidence type="ECO:0000313" key="1">
    <source>
        <dbReference type="EMBL" id="AFK07487.1"/>
    </source>
</evidence>
<gene>
    <name evidence="1" type="ORF">Theba_1836</name>
</gene>
<dbReference type="STRING" id="660470.Theba_1836"/>
<proteinExistence type="predicted"/>
<keyword evidence="2" id="KW-1185">Reference proteome</keyword>
<evidence type="ECO:0000313" key="2">
    <source>
        <dbReference type="Proteomes" id="UP000002881"/>
    </source>
</evidence>
<name>I2F6D4_9BACT</name>
<dbReference type="RefSeq" id="WP_006488376.1">
    <property type="nucleotide sequence ID" value="NC_017934.1"/>
</dbReference>
<dbReference type="GeneID" id="87107601"/>
<dbReference type="AlphaFoldDB" id="I2F6D4"/>
<reference evidence="1 2" key="1">
    <citation type="journal article" date="2012" name="Genome Biol. Evol.">
        <title>Genome Sequence of the Mesophilic Thermotogales Bacterium Mesotoga prima MesG1.Ag.4.2 Reveals the Largest Thermotogales Genome To Date.</title>
        <authorList>
            <person name="Zhaxybayeva O."/>
            <person name="Swithers K.S."/>
            <person name="Foght J."/>
            <person name="Green A.G."/>
            <person name="Bruce D."/>
            <person name="Detter C."/>
            <person name="Han S."/>
            <person name="Teshima H."/>
            <person name="Han J."/>
            <person name="Woyke T."/>
            <person name="Pitluck S."/>
            <person name="Nolan M."/>
            <person name="Ivanova N."/>
            <person name="Pati A."/>
            <person name="Land M.L."/>
            <person name="Dlutek M."/>
            <person name="Doolittle W.F."/>
            <person name="Noll K.M."/>
            <person name="Nesbo C.L."/>
        </authorList>
    </citation>
    <scope>NUCLEOTIDE SEQUENCE [LARGE SCALE GENOMIC DNA]</scope>
    <source>
        <strain evidence="2">mesG1.Ag.4.2</strain>
    </source>
</reference>
<dbReference type="KEGG" id="mpg:Theba_1836"/>
<dbReference type="Proteomes" id="UP000002881">
    <property type="component" value="Chromosome"/>
</dbReference>
<protein>
    <submittedName>
        <fullName evidence="1">Uncharacterized protein</fullName>
    </submittedName>
</protein>
<accession>I2F6D4</accession>
<sequence precursor="true">MSKGIAWLLVVLISAAAIVNLATTVITSNKLLEEISTVRTDLFTLKSRVASLDTVVTDIRNRIEQSGDFVKSVHFTRSSTTLEKVALKASVTLSEFTEGSQLFLNIIDEDAEVRSYELKSENGVFTAMIELLPDETYHGQVRVIDGNKETLSNEFAIPHDLYNVQRYQLLGHAWLLETDKIHYSFDLYTHYCKDEELRISEAAIKVVEGQDTRETLFLPLGNSQELAKTVYYEADRDASPTFVAEITYGFGESKTEEVKINYHF</sequence>
<organism evidence="1 2">
    <name type="scientific">Mesotoga prima MesG1.Ag.4.2</name>
    <dbReference type="NCBI Taxonomy" id="660470"/>
    <lineage>
        <taxon>Bacteria</taxon>
        <taxon>Thermotogati</taxon>
        <taxon>Thermotogota</taxon>
        <taxon>Thermotogae</taxon>
        <taxon>Kosmotogales</taxon>
        <taxon>Kosmotogaceae</taxon>
        <taxon>Mesotoga</taxon>
    </lineage>
</organism>
<dbReference type="HOGENOM" id="CLU_1052953_0_0_0"/>
<dbReference type="EMBL" id="CP003532">
    <property type="protein sequence ID" value="AFK07487.1"/>
    <property type="molecule type" value="Genomic_DNA"/>
</dbReference>